<accession>A0A657LP73</accession>
<evidence type="ECO:0000256" key="2">
    <source>
        <dbReference type="ARBA" id="ARBA00023098"/>
    </source>
</evidence>
<dbReference type="RefSeq" id="WP_071834354.1">
    <property type="nucleotide sequence ID" value="NZ_LSRP01000103.1"/>
</dbReference>
<dbReference type="InterPro" id="IPR002641">
    <property type="entry name" value="PNPLA_dom"/>
</dbReference>
<dbReference type="GO" id="GO:0047372">
    <property type="term" value="F:monoacylglycerol lipase activity"/>
    <property type="evidence" value="ECO:0007669"/>
    <property type="project" value="TreeGrafter"/>
</dbReference>
<dbReference type="Proteomes" id="UP000182661">
    <property type="component" value="Unassembled WGS sequence"/>
</dbReference>
<evidence type="ECO:0000256" key="1">
    <source>
        <dbReference type="ARBA" id="ARBA00010240"/>
    </source>
</evidence>
<gene>
    <name evidence="5" type="ORF">AX760_21110</name>
</gene>
<comment type="similarity">
    <text evidence="1">Belongs to the patatin family.</text>
</comment>
<feature type="short sequence motif" description="DGA/G" evidence="3">
    <location>
        <begin position="197"/>
        <end position="199"/>
    </location>
</feature>
<evidence type="ECO:0000256" key="3">
    <source>
        <dbReference type="PROSITE-ProRule" id="PRU01161"/>
    </source>
</evidence>
<dbReference type="GO" id="GO:0016042">
    <property type="term" value="P:lipid catabolic process"/>
    <property type="evidence" value="ECO:0007669"/>
    <property type="project" value="UniProtKB-UniRule"/>
</dbReference>
<proteinExistence type="inferred from homology"/>
<dbReference type="SUPFAM" id="SSF52151">
    <property type="entry name" value="FabD/lysophospholipase-like"/>
    <property type="match status" value="1"/>
</dbReference>
<keyword evidence="3" id="KW-0442">Lipid degradation</keyword>
<evidence type="ECO:0000313" key="6">
    <source>
        <dbReference type="Proteomes" id="UP000182661"/>
    </source>
</evidence>
<feature type="short sequence motif" description="GXSXG" evidence="3">
    <location>
        <begin position="45"/>
        <end position="49"/>
    </location>
</feature>
<comment type="caution">
    <text evidence="5">The sequence shown here is derived from an EMBL/GenBank/DDBJ whole genome shotgun (WGS) entry which is preliminary data.</text>
</comment>
<dbReference type="PROSITE" id="PS51635">
    <property type="entry name" value="PNPLA"/>
    <property type="match status" value="1"/>
</dbReference>
<keyword evidence="2 3" id="KW-0443">Lipid metabolism</keyword>
<organism evidence="5 6">
    <name type="scientific">Pararhizobium antarcticum</name>
    <dbReference type="NCBI Taxonomy" id="1798805"/>
    <lineage>
        <taxon>Bacteria</taxon>
        <taxon>Pseudomonadati</taxon>
        <taxon>Pseudomonadota</taxon>
        <taxon>Alphaproteobacteria</taxon>
        <taxon>Hyphomicrobiales</taxon>
        <taxon>Rhizobiaceae</taxon>
        <taxon>Rhizobium/Agrobacterium group</taxon>
        <taxon>Pararhizobium</taxon>
    </lineage>
</organism>
<reference evidence="5 6" key="1">
    <citation type="submission" date="2016-02" db="EMBL/GenBank/DDBJ databases">
        <title>Genome sequencing of a beta-galactosidase producing bacteria Rhizobium sp. 59.</title>
        <authorList>
            <person name="Wang D."/>
            <person name="Kot W."/>
            <person name="Qin Y."/>
            <person name="Hansen L."/>
            <person name="Naqvi K."/>
            <person name="Rensing C."/>
        </authorList>
    </citation>
    <scope>NUCLEOTIDE SEQUENCE [LARGE SCALE GENOMIC DNA]</scope>
    <source>
        <strain evidence="5 6">59</strain>
    </source>
</reference>
<dbReference type="OrthoDB" id="9807112at2"/>
<dbReference type="PANTHER" id="PTHR32176:SF92">
    <property type="entry name" value="XYLOSE ISOMERASE"/>
    <property type="match status" value="1"/>
</dbReference>
<feature type="active site" description="Proton acceptor" evidence="3">
    <location>
        <position position="197"/>
    </location>
</feature>
<dbReference type="Gene3D" id="3.40.1090.10">
    <property type="entry name" value="Cytosolic phospholipase A2 catalytic domain"/>
    <property type="match status" value="1"/>
</dbReference>
<evidence type="ECO:0000259" key="4">
    <source>
        <dbReference type="PROSITE" id="PS51635"/>
    </source>
</evidence>
<dbReference type="AlphaFoldDB" id="A0A657LP73"/>
<dbReference type="PANTHER" id="PTHR32176">
    <property type="entry name" value="XYLOSE ISOMERASE"/>
    <property type="match status" value="1"/>
</dbReference>
<dbReference type="Pfam" id="PF01734">
    <property type="entry name" value="Patatin"/>
    <property type="match status" value="1"/>
</dbReference>
<feature type="active site" description="Nucleophile" evidence="3">
    <location>
        <position position="47"/>
    </location>
</feature>
<protein>
    <recommendedName>
        <fullName evidence="4">PNPLA domain-containing protein</fullName>
    </recommendedName>
</protein>
<dbReference type="GO" id="GO:0004620">
    <property type="term" value="F:phospholipase activity"/>
    <property type="evidence" value="ECO:0007669"/>
    <property type="project" value="TreeGrafter"/>
</dbReference>
<dbReference type="EMBL" id="LSRP01000103">
    <property type="protein sequence ID" value="OJF93894.1"/>
    <property type="molecule type" value="Genomic_DNA"/>
</dbReference>
<feature type="domain" description="PNPLA" evidence="4">
    <location>
        <begin position="8"/>
        <end position="210"/>
    </location>
</feature>
<keyword evidence="3" id="KW-0378">Hydrolase</keyword>
<keyword evidence="6" id="KW-1185">Reference proteome</keyword>
<dbReference type="InterPro" id="IPR016035">
    <property type="entry name" value="Acyl_Trfase/lysoPLipase"/>
</dbReference>
<evidence type="ECO:0000313" key="5">
    <source>
        <dbReference type="EMBL" id="OJF93894.1"/>
    </source>
</evidence>
<sequence length="358" mass="38552">MARTRFILSIDGGGIRGLIPAIVLAALEKRLDGRPLHTCFDMIAGTSTGGIIAAGLTCPHKDDPTKPACTTADLVSLYRNEGAEIFSRTIWSGLLNIGGWNDQRYDAGPLEEKLLRILGRKARLSDCLDGTTVLMTAYEIEARCAVFLTNADAENANYLYWQAARATSAAPTYFEPARVDNPSHARNKLPKILSLIDGGVFANDPVLAAYVEARKKGWEKDGDTIVILSLGTGSQNRPYSYQEVKDWGAVGWINPARGAPIISILMQGQASTAAYQANKLLNENPPSMKTLSTAVSTDNAASLNYFRIDGILEDGNDNLDDASAKNIGKLEAIAYGFIKANRLALDAVAARIKAAKFA</sequence>
<feature type="short sequence motif" description="GXGXXG" evidence="3">
    <location>
        <begin position="12"/>
        <end position="17"/>
    </location>
</feature>
<name>A0A657LP73_9HYPH</name>